<dbReference type="Pfam" id="PF00069">
    <property type="entry name" value="Pkinase"/>
    <property type="match status" value="1"/>
</dbReference>
<evidence type="ECO:0000313" key="7">
    <source>
        <dbReference type="Proteomes" id="UP000759131"/>
    </source>
</evidence>
<organism evidence="6">
    <name type="scientific">Medioppia subpectinata</name>
    <dbReference type="NCBI Taxonomy" id="1979941"/>
    <lineage>
        <taxon>Eukaryota</taxon>
        <taxon>Metazoa</taxon>
        <taxon>Ecdysozoa</taxon>
        <taxon>Arthropoda</taxon>
        <taxon>Chelicerata</taxon>
        <taxon>Arachnida</taxon>
        <taxon>Acari</taxon>
        <taxon>Acariformes</taxon>
        <taxon>Sarcoptiformes</taxon>
        <taxon>Oribatida</taxon>
        <taxon>Brachypylina</taxon>
        <taxon>Oppioidea</taxon>
        <taxon>Oppiidae</taxon>
        <taxon>Medioppia</taxon>
    </lineage>
</organism>
<proteinExistence type="predicted"/>
<keyword evidence="1" id="KW-0808">Transferase</keyword>
<feature type="non-terminal residue" evidence="6">
    <location>
        <position position="1"/>
    </location>
</feature>
<dbReference type="EMBL" id="CAJPIZ010031634">
    <property type="protein sequence ID" value="CAG2120137.1"/>
    <property type="molecule type" value="Genomic_DNA"/>
</dbReference>
<gene>
    <name evidence="6" type="ORF">OSB1V03_LOCUS20084</name>
</gene>
<keyword evidence="7" id="KW-1185">Reference proteome</keyword>
<dbReference type="Gene3D" id="3.30.200.20">
    <property type="entry name" value="Phosphorylase Kinase, domain 1"/>
    <property type="match status" value="1"/>
</dbReference>
<dbReference type="PANTHER" id="PTHR11042">
    <property type="entry name" value="EUKARYOTIC TRANSLATION INITIATION FACTOR 2-ALPHA KINASE EIF2-ALPHA KINASE -RELATED"/>
    <property type="match status" value="1"/>
</dbReference>
<dbReference type="InterPro" id="IPR011009">
    <property type="entry name" value="Kinase-like_dom_sf"/>
</dbReference>
<dbReference type="Proteomes" id="UP000759131">
    <property type="component" value="Unassembled WGS sequence"/>
</dbReference>
<protein>
    <recommendedName>
        <fullName evidence="5">Protein kinase domain-containing protein</fullName>
    </recommendedName>
</protein>
<evidence type="ECO:0000259" key="5">
    <source>
        <dbReference type="PROSITE" id="PS50011"/>
    </source>
</evidence>
<evidence type="ECO:0000256" key="3">
    <source>
        <dbReference type="ARBA" id="ARBA00022777"/>
    </source>
</evidence>
<keyword evidence="2" id="KW-0547">Nucleotide-binding</keyword>
<dbReference type="EMBL" id="OC886209">
    <property type="protein sequence ID" value="CAD7644498.1"/>
    <property type="molecule type" value="Genomic_DNA"/>
</dbReference>
<dbReference type="GO" id="GO:0005524">
    <property type="term" value="F:ATP binding"/>
    <property type="evidence" value="ECO:0007669"/>
    <property type="project" value="UniProtKB-KW"/>
</dbReference>
<accession>A0A7R9LNZ4</accession>
<dbReference type="GO" id="GO:0005634">
    <property type="term" value="C:nucleus"/>
    <property type="evidence" value="ECO:0007669"/>
    <property type="project" value="TreeGrafter"/>
</dbReference>
<dbReference type="PANTHER" id="PTHR11042:SF136">
    <property type="entry name" value="EIF-2-ALPHA KINASE GCN2"/>
    <property type="match status" value="1"/>
</dbReference>
<dbReference type="PROSITE" id="PS50011">
    <property type="entry name" value="PROTEIN_KINASE_DOM"/>
    <property type="match status" value="1"/>
</dbReference>
<dbReference type="SUPFAM" id="SSF56112">
    <property type="entry name" value="Protein kinase-like (PK-like)"/>
    <property type="match status" value="1"/>
</dbReference>
<dbReference type="GO" id="GO:0005829">
    <property type="term" value="C:cytosol"/>
    <property type="evidence" value="ECO:0007669"/>
    <property type="project" value="TreeGrafter"/>
</dbReference>
<dbReference type="GO" id="GO:0004694">
    <property type="term" value="F:eukaryotic translation initiation factor 2alpha kinase activity"/>
    <property type="evidence" value="ECO:0007669"/>
    <property type="project" value="TreeGrafter"/>
</dbReference>
<evidence type="ECO:0000256" key="2">
    <source>
        <dbReference type="ARBA" id="ARBA00022741"/>
    </source>
</evidence>
<dbReference type="InterPro" id="IPR000719">
    <property type="entry name" value="Prot_kinase_dom"/>
</dbReference>
<name>A0A7R9LNZ4_9ACAR</name>
<sequence length="152" mass="17966">TINLTEYKEWVINEKPEFVLKSLSKLNIEPQMSDYDIDGYPFSPSVIRFYKETFEELGTIGSSGGFGTVVKVKRRFADDIYVVKIIEFKESNYDYMYKLFGELRCLVQIPAEYVVQYYNSWFEHKFLYIQLEYCSHTLKDIIALKGPEFGRL</sequence>
<feature type="non-terminal residue" evidence="6">
    <location>
        <position position="152"/>
    </location>
</feature>
<keyword evidence="3" id="KW-0418">Kinase</keyword>
<evidence type="ECO:0000256" key="1">
    <source>
        <dbReference type="ARBA" id="ARBA00022679"/>
    </source>
</evidence>
<dbReference type="OrthoDB" id="341578at2759"/>
<feature type="domain" description="Protein kinase" evidence="5">
    <location>
        <begin position="55"/>
        <end position="152"/>
    </location>
</feature>
<keyword evidence="4" id="KW-0067">ATP-binding</keyword>
<dbReference type="AlphaFoldDB" id="A0A7R9LNZ4"/>
<evidence type="ECO:0000313" key="6">
    <source>
        <dbReference type="EMBL" id="CAD7644498.1"/>
    </source>
</evidence>
<evidence type="ECO:0000256" key="4">
    <source>
        <dbReference type="ARBA" id="ARBA00022840"/>
    </source>
</evidence>
<reference evidence="6" key="1">
    <citation type="submission" date="2020-11" db="EMBL/GenBank/DDBJ databases">
        <authorList>
            <person name="Tran Van P."/>
        </authorList>
    </citation>
    <scope>NUCLEOTIDE SEQUENCE</scope>
</reference>
<dbReference type="InterPro" id="IPR050339">
    <property type="entry name" value="CC_SR_Kinase"/>
</dbReference>